<feature type="signal peptide" evidence="2">
    <location>
        <begin position="1"/>
        <end position="26"/>
    </location>
</feature>
<feature type="chain" id="PRO_5008267963" evidence="2">
    <location>
        <begin position="27"/>
        <end position="270"/>
    </location>
</feature>
<dbReference type="GeneID" id="28829667"/>
<dbReference type="OrthoDB" id="10499034at2759"/>
<dbReference type="AlphaFoldDB" id="A0A194X717"/>
<feature type="compositionally biased region" description="Polar residues" evidence="1">
    <location>
        <begin position="188"/>
        <end position="198"/>
    </location>
</feature>
<dbReference type="RefSeq" id="XP_018069952.1">
    <property type="nucleotide sequence ID" value="XM_018219941.1"/>
</dbReference>
<sequence length="270" mass="30277">MKAERLQQVLVSLKFLLLLAVLGSHASEFFSEWQIWKNEQHVSKPLPGSQEIRTYMHAVMVPNYSNMSSGRSSVEKSAWFELADNDLREISRLIQSHDEQAFSTGLERLEYRVAQSQQASQSLQDPSYRAPKWQLKQWQEQVRKGPPVLTGIAKHLKDPSRRPHAMQMLANICDDRFSAKTFKPPVPVQQTNTSPQGRSSRESKPAKPLAVAVVPQVQVRAHLQGKEFGLGYDPGEYVEEFVTPANMFAPSVVPLTASKRVGAKTPSSGI</sequence>
<evidence type="ECO:0000313" key="3">
    <source>
        <dbReference type="EMBL" id="KUJ15597.1"/>
    </source>
</evidence>
<name>A0A194X717_MOLSC</name>
<feature type="region of interest" description="Disordered" evidence="1">
    <location>
        <begin position="181"/>
        <end position="209"/>
    </location>
</feature>
<keyword evidence="4" id="KW-1185">Reference proteome</keyword>
<organism evidence="3 4">
    <name type="scientific">Mollisia scopiformis</name>
    <name type="common">Conifer needle endophyte fungus</name>
    <name type="synonym">Phialocephala scopiformis</name>
    <dbReference type="NCBI Taxonomy" id="149040"/>
    <lineage>
        <taxon>Eukaryota</taxon>
        <taxon>Fungi</taxon>
        <taxon>Dikarya</taxon>
        <taxon>Ascomycota</taxon>
        <taxon>Pezizomycotina</taxon>
        <taxon>Leotiomycetes</taxon>
        <taxon>Helotiales</taxon>
        <taxon>Mollisiaceae</taxon>
        <taxon>Mollisia</taxon>
    </lineage>
</organism>
<protein>
    <submittedName>
        <fullName evidence="3">Uncharacterized protein</fullName>
    </submittedName>
</protein>
<accession>A0A194X717</accession>
<keyword evidence="2" id="KW-0732">Signal</keyword>
<evidence type="ECO:0000256" key="2">
    <source>
        <dbReference type="SAM" id="SignalP"/>
    </source>
</evidence>
<reference evidence="3 4" key="1">
    <citation type="submission" date="2015-10" db="EMBL/GenBank/DDBJ databases">
        <title>Full genome of DAOMC 229536 Phialocephala scopiformis, a fungal endophyte of spruce producing the potent anti-insectan compound rugulosin.</title>
        <authorList>
            <consortium name="DOE Joint Genome Institute"/>
            <person name="Walker A.K."/>
            <person name="Frasz S.L."/>
            <person name="Seifert K.A."/>
            <person name="Miller J.D."/>
            <person name="Mondo S.J."/>
            <person name="Labutti K."/>
            <person name="Lipzen A."/>
            <person name="Dockter R."/>
            <person name="Kennedy M."/>
            <person name="Grigoriev I.V."/>
            <person name="Spatafora J.W."/>
        </authorList>
    </citation>
    <scope>NUCLEOTIDE SEQUENCE [LARGE SCALE GENOMIC DNA]</scope>
    <source>
        <strain evidence="3 4">CBS 120377</strain>
    </source>
</reference>
<dbReference type="InParanoid" id="A0A194X717"/>
<evidence type="ECO:0000313" key="4">
    <source>
        <dbReference type="Proteomes" id="UP000070700"/>
    </source>
</evidence>
<dbReference type="KEGG" id="psco:LY89DRAFT_734757"/>
<evidence type="ECO:0000256" key="1">
    <source>
        <dbReference type="SAM" id="MobiDB-lite"/>
    </source>
</evidence>
<dbReference type="Proteomes" id="UP000070700">
    <property type="component" value="Unassembled WGS sequence"/>
</dbReference>
<proteinExistence type="predicted"/>
<dbReference type="EMBL" id="KQ947417">
    <property type="protein sequence ID" value="KUJ15597.1"/>
    <property type="molecule type" value="Genomic_DNA"/>
</dbReference>
<gene>
    <name evidence="3" type="ORF">LY89DRAFT_734757</name>
</gene>